<feature type="domain" description="Serine aminopeptidase S33" evidence="2">
    <location>
        <begin position="34"/>
        <end position="246"/>
    </location>
</feature>
<dbReference type="InterPro" id="IPR012354">
    <property type="entry name" value="Esterase_lipase"/>
</dbReference>
<evidence type="ECO:0000256" key="1">
    <source>
        <dbReference type="PIRSR" id="PIRSR017388-1"/>
    </source>
</evidence>
<dbReference type="PIRSF" id="PIRSF017388">
    <property type="entry name" value="Esterase_lipase"/>
    <property type="match status" value="1"/>
</dbReference>
<proteinExistence type="predicted"/>
<dbReference type="EMBL" id="PCWQ01000006">
    <property type="protein sequence ID" value="PIR07203.1"/>
    <property type="molecule type" value="Genomic_DNA"/>
</dbReference>
<dbReference type="Proteomes" id="UP000230564">
    <property type="component" value="Unassembled WGS sequence"/>
</dbReference>
<reference evidence="3 4" key="1">
    <citation type="submission" date="2017-09" db="EMBL/GenBank/DDBJ databases">
        <title>Depth-based differentiation of microbial function through sediment-hosted aquifers and enrichment of novel symbionts in the deep terrestrial subsurface.</title>
        <authorList>
            <person name="Probst A.J."/>
            <person name="Ladd B."/>
            <person name="Jarett J.K."/>
            <person name="Geller-Mcgrath D.E."/>
            <person name="Sieber C.M."/>
            <person name="Emerson J.B."/>
            <person name="Anantharaman K."/>
            <person name="Thomas B.C."/>
            <person name="Malmstrom R."/>
            <person name="Stieglmeier M."/>
            <person name="Klingl A."/>
            <person name="Woyke T."/>
            <person name="Ryan C.M."/>
            <person name="Banfield J.F."/>
        </authorList>
    </citation>
    <scope>NUCLEOTIDE SEQUENCE [LARGE SCALE GENOMIC DNA]</scope>
    <source>
        <strain evidence="3">CG11_big_fil_rev_8_21_14_0_20_36_20</strain>
    </source>
</reference>
<name>A0A2H0NE81_9BACT</name>
<protein>
    <recommendedName>
        <fullName evidence="2">Serine aminopeptidase S33 domain-containing protein</fullName>
    </recommendedName>
</protein>
<dbReference type="InterPro" id="IPR051044">
    <property type="entry name" value="MAG_DAG_Lipase"/>
</dbReference>
<gene>
    <name evidence="3" type="ORF">COV55_00475</name>
</gene>
<dbReference type="Pfam" id="PF12146">
    <property type="entry name" value="Hydrolase_4"/>
    <property type="match status" value="1"/>
</dbReference>
<dbReference type="GO" id="GO:0052689">
    <property type="term" value="F:carboxylic ester hydrolase activity"/>
    <property type="evidence" value="ECO:0007669"/>
    <property type="project" value="InterPro"/>
</dbReference>
<sequence length="266" mass="30751">MTTNEWRKKFQDLPSVQRKAQPFSIRAKSDNNTLAILIHGFTSSSYEMSSLADFLAEQGIDVETVLVAGHGRTLDDLASSTVEDWLSSLNDVIERNQNYKYIFIVGYSFGANLAIHTAIDNPKITGVVSLGLPVFLKNNLLIRLVCPFFRLFNLTYRKHWVSREKAEILAEQGCHSNIPIKGFLQFNRLLEQYTKKNVNRFNKPILIIHSRGDVISHVRSSEWLFRNIKSQDKHFFILDKYQHSLIDNTRRDFVYAKTASFILEHR</sequence>
<feature type="active site" description="Charge relay system" evidence="1">
    <location>
        <position position="243"/>
    </location>
</feature>
<dbReference type="PANTHER" id="PTHR11614">
    <property type="entry name" value="PHOSPHOLIPASE-RELATED"/>
    <property type="match status" value="1"/>
</dbReference>
<evidence type="ECO:0000259" key="2">
    <source>
        <dbReference type="Pfam" id="PF12146"/>
    </source>
</evidence>
<dbReference type="Gene3D" id="3.40.50.1820">
    <property type="entry name" value="alpha/beta hydrolase"/>
    <property type="match status" value="1"/>
</dbReference>
<evidence type="ECO:0000313" key="4">
    <source>
        <dbReference type="Proteomes" id="UP000230564"/>
    </source>
</evidence>
<dbReference type="InterPro" id="IPR022742">
    <property type="entry name" value="Hydrolase_4"/>
</dbReference>
<dbReference type="InterPro" id="IPR029058">
    <property type="entry name" value="AB_hydrolase_fold"/>
</dbReference>
<dbReference type="AlphaFoldDB" id="A0A2H0NE81"/>
<feature type="active site" description="Nucleophile" evidence="1">
    <location>
        <position position="108"/>
    </location>
</feature>
<feature type="active site" description="Charge relay system" evidence="1">
    <location>
        <position position="213"/>
    </location>
</feature>
<accession>A0A2H0NE81</accession>
<evidence type="ECO:0000313" key="3">
    <source>
        <dbReference type="EMBL" id="PIR07203.1"/>
    </source>
</evidence>
<comment type="caution">
    <text evidence="3">The sequence shown here is derived from an EMBL/GenBank/DDBJ whole genome shotgun (WGS) entry which is preliminary data.</text>
</comment>
<dbReference type="SUPFAM" id="SSF53474">
    <property type="entry name" value="alpha/beta-Hydrolases"/>
    <property type="match status" value="1"/>
</dbReference>
<organism evidence="3 4">
    <name type="scientific">Candidatus Komeilibacteria bacterium CG11_big_fil_rev_8_21_14_0_20_36_20</name>
    <dbReference type="NCBI Taxonomy" id="1974477"/>
    <lineage>
        <taxon>Bacteria</taxon>
        <taxon>Candidatus Komeiliibacteriota</taxon>
    </lineage>
</organism>